<dbReference type="InterPro" id="IPR006680">
    <property type="entry name" value="Amidohydro-rel"/>
</dbReference>
<dbReference type="Gene3D" id="2.30.40.10">
    <property type="entry name" value="Urease, subunit C, domain 1"/>
    <property type="match status" value="1"/>
</dbReference>
<sequence>MTDATTHETARTARTDRAALRVHHARLIDGTGASPVDDAVITVDAEGTITYAGPAATAPPEPEGASPVRDVDAGGRTVLPGFFDCHVHLAYAHRAHPGRHGELDPVLVTYDTATRLRQTLDAGITTARDLGGLAAGYRTAVETGRIAGPRLHTAVRIIGHTGGHSDFRLLDGTDLTGGEMADLADTVDEARLAVRKVLRAGADVIKICATGGMASPYDQPEDEGLREEEIRAVVDEARRHGGTPVAAHAQGTAGILNAIRGGVTSIEHGYGLDERALELAGERGVFVVPTLSAAFARIDKDTMPEYQYQKKTRWSGITKENISRAIERGARIALGTDAAIAPHGVNLRELGHLVDLGMDPMAAIVAGTRASAELLGLADRLGTLVPGRTADLIICDGDPLTDIGVLGDPAHVVCVVQDGVLRKDLLSPATTTRATPAVPAVRRP</sequence>
<feature type="domain" description="Amidohydrolase-related" evidence="1">
    <location>
        <begin position="77"/>
        <end position="420"/>
    </location>
</feature>
<dbReference type="InterPro" id="IPR011059">
    <property type="entry name" value="Metal-dep_hydrolase_composite"/>
</dbReference>
<reference evidence="3" key="1">
    <citation type="journal article" date="2019" name="Int. J. Syst. Evol. Microbiol.">
        <title>The Global Catalogue of Microorganisms (GCM) 10K type strain sequencing project: providing services to taxonomists for standard genome sequencing and annotation.</title>
        <authorList>
            <consortium name="The Broad Institute Genomics Platform"/>
            <consortium name="The Broad Institute Genome Sequencing Center for Infectious Disease"/>
            <person name="Wu L."/>
            <person name="Ma J."/>
        </authorList>
    </citation>
    <scope>NUCLEOTIDE SEQUENCE [LARGE SCALE GENOMIC DNA]</scope>
    <source>
        <strain evidence="3">JCM 13244</strain>
    </source>
</reference>
<name>A0ABP4VA72_9ACTN</name>
<dbReference type="Proteomes" id="UP001499947">
    <property type="component" value="Unassembled WGS sequence"/>
</dbReference>
<dbReference type="InterPro" id="IPR032466">
    <property type="entry name" value="Metal_Hydrolase"/>
</dbReference>
<dbReference type="SUPFAM" id="SSF51338">
    <property type="entry name" value="Composite domain of metallo-dependent hydrolases"/>
    <property type="match status" value="1"/>
</dbReference>
<dbReference type="PANTHER" id="PTHR43135:SF3">
    <property type="entry name" value="ALPHA-D-RIBOSE 1-METHYLPHOSPHONATE 5-TRIPHOSPHATE DIPHOSPHATASE"/>
    <property type="match status" value="1"/>
</dbReference>
<protein>
    <submittedName>
        <fullName evidence="2">Amidohydrolase family protein</fullName>
    </submittedName>
</protein>
<dbReference type="SUPFAM" id="SSF51556">
    <property type="entry name" value="Metallo-dependent hydrolases"/>
    <property type="match status" value="1"/>
</dbReference>
<dbReference type="Gene3D" id="3.20.20.140">
    <property type="entry name" value="Metal-dependent hydrolases"/>
    <property type="match status" value="1"/>
</dbReference>
<evidence type="ECO:0000259" key="1">
    <source>
        <dbReference type="Pfam" id="PF01979"/>
    </source>
</evidence>
<dbReference type="EMBL" id="BAAALR010000084">
    <property type="protein sequence ID" value="GAA1718328.1"/>
    <property type="molecule type" value="Genomic_DNA"/>
</dbReference>
<comment type="caution">
    <text evidence="2">The sequence shown here is derived from an EMBL/GenBank/DDBJ whole genome shotgun (WGS) entry which is preliminary data.</text>
</comment>
<dbReference type="PANTHER" id="PTHR43135">
    <property type="entry name" value="ALPHA-D-RIBOSE 1-METHYLPHOSPHONATE 5-TRIPHOSPHATE DIPHOSPHATASE"/>
    <property type="match status" value="1"/>
</dbReference>
<organism evidence="2 3">
    <name type="scientific">Streptomyces yatensis</name>
    <dbReference type="NCBI Taxonomy" id="155177"/>
    <lineage>
        <taxon>Bacteria</taxon>
        <taxon>Bacillati</taxon>
        <taxon>Actinomycetota</taxon>
        <taxon>Actinomycetes</taxon>
        <taxon>Kitasatosporales</taxon>
        <taxon>Streptomycetaceae</taxon>
        <taxon>Streptomyces</taxon>
        <taxon>Streptomyces violaceusniger group</taxon>
    </lineage>
</organism>
<evidence type="ECO:0000313" key="2">
    <source>
        <dbReference type="EMBL" id="GAA1718328.1"/>
    </source>
</evidence>
<accession>A0ABP4VA72</accession>
<dbReference type="InterPro" id="IPR057744">
    <property type="entry name" value="OTAase-like"/>
</dbReference>
<evidence type="ECO:0000313" key="3">
    <source>
        <dbReference type="Proteomes" id="UP001499947"/>
    </source>
</evidence>
<dbReference type="InterPro" id="IPR051781">
    <property type="entry name" value="Metallo-dep_Hydrolase"/>
</dbReference>
<proteinExistence type="predicted"/>
<dbReference type="CDD" id="cd01299">
    <property type="entry name" value="Met_dep_hydrolase_A"/>
    <property type="match status" value="1"/>
</dbReference>
<dbReference type="Pfam" id="PF01979">
    <property type="entry name" value="Amidohydro_1"/>
    <property type="match status" value="1"/>
</dbReference>
<gene>
    <name evidence="2" type="ORF">GCM10009680_69710</name>
</gene>
<keyword evidence="3" id="KW-1185">Reference proteome</keyword>
<dbReference type="RefSeq" id="WP_211126682.1">
    <property type="nucleotide sequence ID" value="NZ_BAAALR010000084.1"/>
</dbReference>